<keyword evidence="1" id="KW-0812">Transmembrane</keyword>
<dbReference type="EMBL" id="AP019846">
    <property type="protein sequence ID" value="BBM59508.1"/>
    <property type="molecule type" value="Genomic_DNA"/>
</dbReference>
<dbReference type="AlphaFoldDB" id="A0A510L6B0"/>
<dbReference type="RefSeq" id="WP_147005558.1">
    <property type="nucleotide sequence ID" value="NZ_AP019846.1"/>
</dbReference>
<organism evidence="3 4">
    <name type="scientific">Leptotrichia hongkongensis</name>
    <dbReference type="NCBI Taxonomy" id="554406"/>
    <lineage>
        <taxon>Bacteria</taxon>
        <taxon>Fusobacteriati</taxon>
        <taxon>Fusobacteriota</taxon>
        <taxon>Fusobacteriia</taxon>
        <taxon>Fusobacteriales</taxon>
        <taxon>Leptotrichiaceae</taxon>
        <taxon>Leptotrichia</taxon>
    </lineage>
</organism>
<reference evidence="3 4" key="1">
    <citation type="submission" date="2019-07" db="EMBL/GenBank/DDBJ databases">
        <title>Complete Genome Sequence of Leptotrichia hongkongensis Strain JMUB5056.</title>
        <authorList>
            <person name="Watanabe S."/>
            <person name="Cui L."/>
        </authorList>
    </citation>
    <scope>NUCLEOTIDE SEQUENCE [LARGE SCALE GENOMIC DNA]</scope>
    <source>
        <strain evidence="3 4">JMUB5056</strain>
    </source>
</reference>
<evidence type="ECO:0000313" key="3">
    <source>
        <dbReference type="EMBL" id="BBM59508.1"/>
    </source>
</evidence>
<keyword evidence="1" id="KW-0472">Membrane</keyword>
<feature type="transmembrane region" description="Helical" evidence="1">
    <location>
        <begin position="248"/>
        <end position="276"/>
    </location>
</feature>
<protein>
    <recommendedName>
        <fullName evidence="2">DUF7847 domain-containing protein</fullName>
    </recommendedName>
</protein>
<keyword evidence="1" id="KW-1133">Transmembrane helix</keyword>
<dbReference type="KEGG" id="lhg:JMUB5056_1092"/>
<accession>A0A510L6B0</accession>
<gene>
    <name evidence="3" type="ORF">JMUB5056_1092</name>
</gene>
<dbReference type="Proteomes" id="UP000321561">
    <property type="component" value="Chromosome"/>
</dbReference>
<feature type="domain" description="DUF7847" evidence="2">
    <location>
        <begin position="71"/>
        <end position="279"/>
    </location>
</feature>
<name>A0A510L6B0_9FUSO</name>
<proteinExistence type="predicted"/>
<feature type="transmembrane region" description="Helical" evidence="1">
    <location>
        <begin position="37"/>
        <end position="60"/>
    </location>
</feature>
<evidence type="ECO:0000259" key="2">
    <source>
        <dbReference type="Pfam" id="PF25231"/>
    </source>
</evidence>
<sequence>MDFENLQRELFDKKLKMVEYFKKTFEILKIFLKENKLCASLLAIGNIWTFFSNATVQNILIKMQIAGQVEDREAILEAVVSALLIFSGILLVSLCLGLLIGVIYTKAAYKIEGRENEYKFRNVFFKYLTFIGIYLLFCIVIGVIIAIMIVMVIIFSSITKNFNSRFLEYIMLGMYFIIVIVVALNILYFMQTLYIRNIKVLEAFKYNLALSKKNRLRILIPTLIITAINLVFVLPFSTKLFVFMPSYVVFLIAVVCGFISSILGIAGIIMNTVIFLNVEYDYLKRQAEEKEKLENFN</sequence>
<feature type="transmembrane region" description="Helical" evidence="1">
    <location>
        <begin position="80"/>
        <end position="104"/>
    </location>
</feature>
<dbReference type="InterPro" id="IPR057169">
    <property type="entry name" value="DUF7847"/>
</dbReference>
<dbReference type="Pfam" id="PF25231">
    <property type="entry name" value="DUF7847"/>
    <property type="match status" value="1"/>
</dbReference>
<feature type="transmembrane region" description="Helical" evidence="1">
    <location>
        <begin position="170"/>
        <end position="195"/>
    </location>
</feature>
<evidence type="ECO:0000256" key="1">
    <source>
        <dbReference type="SAM" id="Phobius"/>
    </source>
</evidence>
<feature type="transmembrane region" description="Helical" evidence="1">
    <location>
        <begin position="125"/>
        <end position="158"/>
    </location>
</feature>
<dbReference type="OrthoDB" id="82430at2"/>
<evidence type="ECO:0000313" key="4">
    <source>
        <dbReference type="Proteomes" id="UP000321561"/>
    </source>
</evidence>
<feature type="transmembrane region" description="Helical" evidence="1">
    <location>
        <begin position="216"/>
        <end position="236"/>
    </location>
</feature>